<sequence>PRALVPRLTVTNSRIVVLSPMIVFVNSPPNFRS</sequence>
<protein>
    <submittedName>
        <fullName evidence="1">Uncharacterized protein</fullName>
    </submittedName>
</protein>
<feature type="non-terminal residue" evidence="1">
    <location>
        <position position="1"/>
    </location>
</feature>
<accession>A0A381RNM3</accession>
<dbReference type="AlphaFoldDB" id="A0A381RNM3"/>
<organism evidence="1">
    <name type="scientific">marine metagenome</name>
    <dbReference type="NCBI Taxonomy" id="408172"/>
    <lineage>
        <taxon>unclassified sequences</taxon>
        <taxon>metagenomes</taxon>
        <taxon>ecological metagenomes</taxon>
    </lineage>
</organism>
<dbReference type="EMBL" id="UINC01002067">
    <property type="protein sequence ID" value="SUZ92548.1"/>
    <property type="molecule type" value="Genomic_DNA"/>
</dbReference>
<evidence type="ECO:0000313" key="1">
    <source>
        <dbReference type="EMBL" id="SUZ92548.1"/>
    </source>
</evidence>
<gene>
    <name evidence="1" type="ORF">METZ01_LOCUS45402</name>
</gene>
<proteinExistence type="predicted"/>
<reference evidence="1" key="1">
    <citation type="submission" date="2018-05" db="EMBL/GenBank/DDBJ databases">
        <authorList>
            <person name="Lanie J.A."/>
            <person name="Ng W.-L."/>
            <person name="Kazmierczak K.M."/>
            <person name="Andrzejewski T.M."/>
            <person name="Davidsen T.M."/>
            <person name="Wayne K.J."/>
            <person name="Tettelin H."/>
            <person name="Glass J.I."/>
            <person name="Rusch D."/>
            <person name="Podicherti R."/>
            <person name="Tsui H.-C.T."/>
            <person name="Winkler M.E."/>
        </authorList>
    </citation>
    <scope>NUCLEOTIDE SEQUENCE</scope>
</reference>
<name>A0A381RNM3_9ZZZZ</name>